<sequence length="59" mass="6556">MTISVYPDFADEICGDFWFFSIFSMQSDHDPRLLSSETLTDHFLASGEGDALDAQAAVH</sequence>
<accession>M5R825</accession>
<gene>
    <name evidence="1" type="ORF">RMSM_07536</name>
</gene>
<protein>
    <submittedName>
        <fullName evidence="1">Uncharacterized protein</fullName>
    </submittedName>
</protein>
<name>M5R825_9BACT</name>
<dbReference type="Proteomes" id="UP000011991">
    <property type="component" value="Unassembled WGS sequence"/>
</dbReference>
<evidence type="ECO:0000313" key="2">
    <source>
        <dbReference type="Proteomes" id="UP000011991"/>
    </source>
</evidence>
<proteinExistence type="predicted"/>
<dbReference type="AlphaFoldDB" id="M5R825"/>
<reference evidence="1 2" key="1">
    <citation type="journal article" date="2013" name="Mar. Genomics">
        <title>Expression of sulfatases in Rhodopirellula baltica and the diversity of sulfatases in the genus Rhodopirellula.</title>
        <authorList>
            <person name="Wegner C.E."/>
            <person name="Richter-Heitmann T."/>
            <person name="Klindworth A."/>
            <person name="Klockow C."/>
            <person name="Richter M."/>
            <person name="Achstetter T."/>
            <person name="Glockner F.O."/>
            <person name="Harder J."/>
        </authorList>
    </citation>
    <scope>NUCLEOTIDE SEQUENCE [LARGE SCALE GENOMIC DNA]</scope>
    <source>
        <strain evidence="1 2">SM1</strain>
    </source>
</reference>
<dbReference type="PATRIC" id="fig|1265738.3.peg.7518"/>
<comment type="caution">
    <text evidence="1">The sequence shown here is derived from an EMBL/GenBank/DDBJ whole genome shotgun (WGS) entry which is preliminary data.</text>
</comment>
<organism evidence="1 2">
    <name type="scientific">Rhodopirellula maiorica SM1</name>
    <dbReference type="NCBI Taxonomy" id="1265738"/>
    <lineage>
        <taxon>Bacteria</taxon>
        <taxon>Pseudomonadati</taxon>
        <taxon>Planctomycetota</taxon>
        <taxon>Planctomycetia</taxon>
        <taxon>Pirellulales</taxon>
        <taxon>Pirellulaceae</taxon>
        <taxon>Novipirellula</taxon>
    </lineage>
</organism>
<keyword evidence="2" id="KW-1185">Reference proteome</keyword>
<dbReference type="EMBL" id="ANOG01001073">
    <property type="protein sequence ID" value="EMI15540.1"/>
    <property type="molecule type" value="Genomic_DNA"/>
</dbReference>
<evidence type="ECO:0000313" key="1">
    <source>
        <dbReference type="EMBL" id="EMI15540.1"/>
    </source>
</evidence>